<reference evidence="3" key="1">
    <citation type="journal article" date="2019" name="Mol. Biol. Evol.">
        <title>Blast fungal genomes show frequent chromosomal changes, gene gains and losses, and effector gene turnover.</title>
        <authorList>
            <person name="Gomez Luciano L.B."/>
            <person name="Jason Tsai I."/>
            <person name="Chuma I."/>
            <person name="Tosa Y."/>
            <person name="Chen Y.H."/>
            <person name="Li J.Y."/>
            <person name="Li M.Y."/>
            <person name="Jade Lu M.Y."/>
            <person name="Nakayashiki H."/>
            <person name="Li W.H."/>
        </authorList>
    </citation>
    <scope>NUCLEOTIDE SEQUENCE</scope>
    <source>
        <strain evidence="3">NI907</strain>
    </source>
</reference>
<dbReference type="RefSeq" id="XP_030987624.1">
    <property type="nucleotide sequence ID" value="XM_031121690.1"/>
</dbReference>
<sequence>MKTYTTILVAVLAAATTTLAAPATSPVEDVFSNIVAREQCFHPGECGWAKSGQCEYHCDGYGGFMYMQGCGWGRKRCCCAKKT</sequence>
<feature type="signal peptide" evidence="1">
    <location>
        <begin position="1"/>
        <end position="20"/>
    </location>
</feature>
<evidence type="ECO:0008006" key="4">
    <source>
        <dbReference type="Google" id="ProtNLM"/>
    </source>
</evidence>
<dbReference type="KEGG" id="pgri:PgNI_01619"/>
<keyword evidence="2" id="KW-1185">Reference proteome</keyword>
<evidence type="ECO:0000256" key="1">
    <source>
        <dbReference type="SAM" id="SignalP"/>
    </source>
</evidence>
<feature type="chain" id="PRO_5028199740" description="Invertebrate defensins family profile domain-containing protein" evidence="1">
    <location>
        <begin position="21"/>
        <end position="83"/>
    </location>
</feature>
<proteinExistence type="predicted"/>
<protein>
    <recommendedName>
        <fullName evidence="4">Invertebrate defensins family profile domain-containing protein</fullName>
    </recommendedName>
</protein>
<dbReference type="GeneID" id="41956604"/>
<dbReference type="AlphaFoldDB" id="A0A6P8BKT1"/>
<keyword evidence="1" id="KW-0732">Signal</keyword>
<dbReference type="Proteomes" id="UP000515153">
    <property type="component" value="Unplaced"/>
</dbReference>
<organism evidence="2 3">
    <name type="scientific">Pyricularia grisea</name>
    <name type="common">Crabgrass-specific blast fungus</name>
    <name type="synonym">Magnaporthe grisea</name>
    <dbReference type="NCBI Taxonomy" id="148305"/>
    <lineage>
        <taxon>Eukaryota</taxon>
        <taxon>Fungi</taxon>
        <taxon>Dikarya</taxon>
        <taxon>Ascomycota</taxon>
        <taxon>Pezizomycotina</taxon>
        <taxon>Sordariomycetes</taxon>
        <taxon>Sordariomycetidae</taxon>
        <taxon>Magnaporthales</taxon>
        <taxon>Pyriculariaceae</taxon>
        <taxon>Pyricularia</taxon>
    </lineage>
</organism>
<reference evidence="3" key="2">
    <citation type="submission" date="2019-10" db="EMBL/GenBank/DDBJ databases">
        <authorList>
            <consortium name="NCBI Genome Project"/>
        </authorList>
    </citation>
    <scope>NUCLEOTIDE SEQUENCE</scope>
    <source>
        <strain evidence="3">NI907</strain>
    </source>
</reference>
<accession>A0A6P8BKT1</accession>
<name>A0A6P8BKT1_PYRGI</name>
<evidence type="ECO:0000313" key="2">
    <source>
        <dbReference type="Proteomes" id="UP000515153"/>
    </source>
</evidence>
<reference evidence="3" key="3">
    <citation type="submission" date="2025-08" db="UniProtKB">
        <authorList>
            <consortium name="RefSeq"/>
        </authorList>
    </citation>
    <scope>IDENTIFICATION</scope>
    <source>
        <strain evidence="3">NI907</strain>
    </source>
</reference>
<evidence type="ECO:0000313" key="3">
    <source>
        <dbReference type="RefSeq" id="XP_030987624.1"/>
    </source>
</evidence>
<gene>
    <name evidence="3" type="ORF">PgNI_01619</name>
</gene>